<dbReference type="SUPFAM" id="SSF81901">
    <property type="entry name" value="HCP-like"/>
    <property type="match status" value="1"/>
</dbReference>
<reference evidence="1 2" key="1">
    <citation type="submission" date="2017-01" db="EMBL/GenBank/DDBJ databases">
        <title>Novel large sulfur bacteria in the metagenomes of groundwater-fed chemosynthetic microbial mats in the Lake Huron basin.</title>
        <authorList>
            <person name="Sharrar A.M."/>
            <person name="Flood B.E."/>
            <person name="Bailey J.V."/>
            <person name="Jones D.S."/>
            <person name="Biddanda B."/>
            <person name="Ruberg S.A."/>
            <person name="Marcus D.N."/>
            <person name="Dick G.J."/>
        </authorList>
    </citation>
    <scope>NUCLEOTIDE SEQUENCE [LARGE SCALE GENOMIC DNA]</scope>
    <source>
        <strain evidence="1">A8</strain>
    </source>
</reference>
<dbReference type="AlphaFoldDB" id="A0A1Y1QLD1"/>
<proteinExistence type="predicted"/>
<comment type="caution">
    <text evidence="1">The sequence shown here is derived from an EMBL/GenBank/DDBJ whole genome shotgun (WGS) entry which is preliminary data.</text>
</comment>
<evidence type="ECO:0000313" key="2">
    <source>
        <dbReference type="Proteomes" id="UP000192491"/>
    </source>
</evidence>
<protein>
    <recommendedName>
        <fullName evidence="3">Sel1 repeat family protein</fullName>
    </recommendedName>
</protein>
<evidence type="ECO:0008006" key="3">
    <source>
        <dbReference type="Google" id="ProtNLM"/>
    </source>
</evidence>
<dbReference type="Gene3D" id="1.25.40.10">
    <property type="entry name" value="Tetratricopeptide repeat domain"/>
    <property type="match status" value="1"/>
</dbReference>
<accession>A0A1Y1QLD1</accession>
<dbReference type="Proteomes" id="UP000192491">
    <property type="component" value="Unassembled WGS sequence"/>
</dbReference>
<dbReference type="Pfam" id="PF08238">
    <property type="entry name" value="Sel1"/>
    <property type="match status" value="3"/>
</dbReference>
<evidence type="ECO:0000313" key="1">
    <source>
        <dbReference type="EMBL" id="OQX08152.1"/>
    </source>
</evidence>
<dbReference type="InterPro" id="IPR006597">
    <property type="entry name" value="Sel1-like"/>
</dbReference>
<name>A0A1Y1QLD1_9GAMM</name>
<sequence length="167" mass="18642">MCRWKRPVLLAVIATCLLSTRIGWSKPPDDDYQQALAYEQTPDMPRAEFWYRKAADAGSLDAQLRLAKLYREGLKLSQNDERAAHYYRMAAEQGNAVAEYKLGTMYYGGHGVEQDNQQAVTWFGLAARQGLPQAVQALTIMRHNGHCCTPPTRLSALPMPSTAALTP</sequence>
<dbReference type="PANTHER" id="PTHR11102:SF160">
    <property type="entry name" value="ERAD-ASSOCIATED E3 UBIQUITIN-PROTEIN LIGASE COMPONENT HRD3"/>
    <property type="match status" value="1"/>
</dbReference>
<dbReference type="InterPro" id="IPR050767">
    <property type="entry name" value="Sel1_AlgK"/>
</dbReference>
<dbReference type="InterPro" id="IPR011990">
    <property type="entry name" value="TPR-like_helical_dom_sf"/>
</dbReference>
<organism evidence="1 2">
    <name type="scientific">Thiothrix lacustris</name>
    <dbReference type="NCBI Taxonomy" id="525917"/>
    <lineage>
        <taxon>Bacteria</taxon>
        <taxon>Pseudomonadati</taxon>
        <taxon>Pseudomonadota</taxon>
        <taxon>Gammaproteobacteria</taxon>
        <taxon>Thiotrichales</taxon>
        <taxon>Thiotrichaceae</taxon>
        <taxon>Thiothrix</taxon>
    </lineage>
</organism>
<dbReference type="SMART" id="SM00671">
    <property type="entry name" value="SEL1"/>
    <property type="match status" value="3"/>
</dbReference>
<dbReference type="EMBL" id="MTEJ01000184">
    <property type="protein sequence ID" value="OQX08152.1"/>
    <property type="molecule type" value="Genomic_DNA"/>
</dbReference>
<dbReference type="PANTHER" id="PTHR11102">
    <property type="entry name" value="SEL-1-LIKE PROTEIN"/>
    <property type="match status" value="1"/>
</dbReference>
<gene>
    <name evidence="1" type="ORF">BWK73_26195</name>
</gene>